<evidence type="ECO:0000313" key="2">
    <source>
        <dbReference type="Proteomes" id="UP000295773"/>
    </source>
</evidence>
<dbReference type="AlphaFoldDB" id="A0A4R3TEV3"/>
<proteinExistence type="predicted"/>
<dbReference type="Proteomes" id="UP000295773">
    <property type="component" value="Unassembled WGS sequence"/>
</dbReference>
<name>A0A4R3TEV3_9FIRM</name>
<dbReference type="PROSITE" id="PS51257">
    <property type="entry name" value="PROKAR_LIPOPROTEIN"/>
    <property type="match status" value="1"/>
</dbReference>
<evidence type="ECO:0008006" key="3">
    <source>
        <dbReference type="Google" id="ProtNLM"/>
    </source>
</evidence>
<dbReference type="RefSeq" id="WP_132224354.1">
    <property type="nucleotide sequence ID" value="NZ_JADPGE010000017.1"/>
</dbReference>
<accession>A0A4R3TEV3</accession>
<organism evidence="1 2">
    <name type="scientific">Longicatena caecimuris</name>
    <dbReference type="NCBI Taxonomy" id="1796635"/>
    <lineage>
        <taxon>Bacteria</taxon>
        <taxon>Bacillati</taxon>
        <taxon>Bacillota</taxon>
        <taxon>Erysipelotrichia</taxon>
        <taxon>Erysipelotrichales</taxon>
        <taxon>Erysipelotrichaceae</taxon>
        <taxon>Longicatena</taxon>
    </lineage>
</organism>
<dbReference type="SUPFAM" id="SSF52833">
    <property type="entry name" value="Thioredoxin-like"/>
    <property type="match status" value="1"/>
</dbReference>
<gene>
    <name evidence="1" type="ORF">EDD61_10682</name>
</gene>
<comment type="caution">
    <text evidence="1">The sequence shown here is derived from an EMBL/GenBank/DDBJ whole genome shotgun (WGS) entry which is preliminary data.</text>
</comment>
<dbReference type="Gene3D" id="3.40.30.10">
    <property type="entry name" value="Glutaredoxin"/>
    <property type="match status" value="1"/>
</dbReference>
<sequence length="149" mass="17326">MKKVIICLFTFALVMTGCVSTTSKKTNSESKVIEIGVDDAIVKIQKKQSFVLLVTRKQCEYCEAMLEMLKDTINDHNLVIYDTIMRDDTVEHLNEDVDKLKAYLDRPDQTPHYYYIKNGEVADAQKGYTQFQPDRFWEWVAKNDLEGMK</sequence>
<evidence type="ECO:0000313" key="1">
    <source>
        <dbReference type="EMBL" id="TCU60573.1"/>
    </source>
</evidence>
<reference evidence="1 2" key="1">
    <citation type="submission" date="2019-03" db="EMBL/GenBank/DDBJ databases">
        <title>Genomic Encyclopedia of Type Strains, Phase IV (KMG-IV): sequencing the most valuable type-strain genomes for metagenomic binning, comparative biology and taxonomic classification.</title>
        <authorList>
            <person name="Goeker M."/>
        </authorList>
    </citation>
    <scope>NUCLEOTIDE SEQUENCE [LARGE SCALE GENOMIC DNA]</scope>
    <source>
        <strain evidence="1 2">DSM 29481</strain>
    </source>
</reference>
<dbReference type="EMBL" id="SMBP01000006">
    <property type="protein sequence ID" value="TCU60573.1"/>
    <property type="molecule type" value="Genomic_DNA"/>
</dbReference>
<dbReference type="InterPro" id="IPR036249">
    <property type="entry name" value="Thioredoxin-like_sf"/>
</dbReference>
<keyword evidence="2" id="KW-1185">Reference proteome</keyword>
<protein>
    <recommendedName>
        <fullName evidence="3">Bacteriocin transport accessory protein</fullName>
    </recommendedName>
</protein>